<reference evidence="2" key="1">
    <citation type="submission" date="2022-11" db="UniProtKB">
        <authorList>
            <consortium name="WormBaseParasite"/>
        </authorList>
    </citation>
    <scope>IDENTIFICATION</scope>
</reference>
<dbReference type="WBParaSite" id="ES5_v2.g22787.t1">
    <property type="protein sequence ID" value="ES5_v2.g22787.t1"/>
    <property type="gene ID" value="ES5_v2.g22787"/>
</dbReference>
<name>A0AC34FYY3_9BILA</name>
<evidence type="ECO:0000313" key="2">
    <source>
        <dbReference type="WBParaSite" id="ES5_v2.g22787.t1"/>
    </source>
</evidence>
<accession>A0AC34FYY3</accession>
<organism evidence="1 2">
    <name type="scientific">Panagrolaimus sp. ES5</name>
    <dbReference type="NCBI Taxonomy" id="591445"/>
    <lineage>
        <taxon>Eukaryota</taxon>
        <taxon>Metazoa</taxon>
        <taxon>Ecdysozoa</taxon>
        <taxon>Nematoda</taxon>
        <taxon>Chromadorea</taxon>
        <taxon>Rhabditida</taxon>
        <taxon>Tylenchina</taxon>
        <taxon>Panagrolaimomorpha</taxon>
        <taxon>Panagrolaimoidea</taxon>
        <taxon>Panagrolaimidae</taxon>
        <taxon>Panagrolaimus</taxon>
    </lineage>
</organism>
<dbReference type="Proteomes" id="UP000887579">
    <property type="component" value="Unplaced"/>
</dbReference>
<evidence type="ECO:0000313" key="1">
    <source>
        <dbReference type="Proteomes" id="UP000887579"/>
    </source>
</evidence>
<sequence>MSDQQGYMEAIHQRVNESKEVNENNRQAFEQEENAFIERHIRIVQLRDELAA</sequence>
<protein>
    <submittedName>
        <fullName evidence="2">Uncharacterized protein</fullName>
    </submittedName>
</protein>
<proteinExistence type="predicted"/>